<reference evidence="2 3" key="1">
    <citation type="submission" date="2019-06" db="EMBL/GenBank/DDBJ databases">
        <authorList>
            <person name="Srinivasan S."/>
        </authorList>
    </citation>
    <scope>NUCLEOTIDE SEQUENCE [LARGE SCALE GENOMIC DNA]</scope>
    <source>
        <strain evidence="2 3">17J68-5</strain>
    </source>
</reference>
<dbReference type="OrthoDB" id="886332at2"/>
<dbReference type="KEGG" id="hyj:FHG12_09870"/>
<feature type="chain" id="PRO_5022799556" description="Lipoprotein" evidence="1">
    <location>
        <begin position="20"/>
        <end position="199"/>
    </location>
</feature>
<protein>
    <recommendedName>
        <fullName evidence="4">Lipoprotein</fullName>
    </recommendedName>
</protein>
<dbReference type="Proteomes" id="UP000305398">
    <property type="component" value="Chromosome"/>
</dbReference>
<evidence type="ECO:0008006" key="4">
    <source>
        <dbReference type="Google" id="ProtNLM"/>
    </source>
</evidence>
<organism evidence="2 3">
    <name type="scientific">Hymenobacter jejuensis</name>
    <dbReference type="NCBI Taxonomy" id="2502781"/>
    <lineage>
        <taxon>Bacteria</taxon>
        <taxon>Pseudomonadati</taxon>
        <taxon>Bacteroidota</taxon>
        <taxon>Cytophagia</taxon>
        <taxon>Cytophagales</taxon>
        <taxon>Hymenobacteraceae</taxon>
        <taxon>Hymenobacter</taxon>
    </lineage>
</organism>
<sequence>MKSLRWLLFCLLASCSVSNQEEAEEQQSAATDTVAWAERPELPKERVIKKITRTHFFSNRISPDLFRLQLVGDSVLSGTFHLSIVSAAGTRLWDDEFPAAAFLDDKLSAATAEPPTVAQREAYILRRMSKVFDKQHFKDPGVRKHDTFEPGLDSNEAVWLEVQSQHLISFTYCQYAEVCKTIAYIPQRRKVMLFEACCE</sequence>
<keyword evidence="1" id="KW-0732">Signal</keyword>
<accession>A0A5B7ZZT9</accession>
<gene>
    <name evidence="2" type="ORF">FHG12_09870</name>
</gene>
<evidence type="ECO:0000313" key="3">
    <source>
        <dbReference type="Proteomes" id="UP000305398"/>
    </source>
</evidence>
<evidence type="ECO:0000256" key="1">
    <source>
        <dbReference type="SAM" id="SignalP"/>
    </source>
</evidence>
<evidence type="ECO:0000313" key="2">
    <source>
        <dbReference type="EMBL" id="QDA60397.1"/>
    </source>
</evidence>
<name>A0A5B7ZZT9_9BACT</name>
<dbReference type="AlphaFoldDB" id="A0A5B7ZZT9"/>
<feature type="signal peptide" evidence="1">
    <location>
        <begin position="1"/>
        <end position="19"/>
    </location>
</feature>
<dbReference type="EMBL" id="CP040896">
    <property type="protein sequence ID" value="QDA60397.1"/>
    <property type="molecule type" value="Genomic_DNA"/>
</dbReference>
<dbReference type="RefSeq" id="WP_139515573.1">
    <property type="nucleotide sequence ID" value="NZ_CP040896.1"/>
</dbReference>
<proteinExistence type="predicted"/>
<keyword evidence="3" id="KW-1185">Reference proteome</keyword>